<evidence type="ECO:0000313" key="10">
    <source>
        <dbReference type="EMBL" id="NEK23854.1"/>
    </source>
</evidence>
<dbReference type="InterPro" id="IPR050330">
    <property type="entry name" value="Bact_OuterMem_StrucFunc"/>
</dbReference>
<keyword evidence="11" id="KW-1185">Reference proteome</keyword>
<organism evidence="10 11">
    <name type="scientific">Sulfitobacter sediminilitoris</name>
    <dbReference type="NCBI Taxonomy" id="2698830"/>
    <lineage>
        <taxon>Bacteria</taxon>
        <taxon>Pseudomonadati</taxon>
        <taxon>Pseudomonadota</taxon>
        <taxon>Alphaproteobacteria</taxon>
        <taxon>Rhodobacterales</taxon>
        <taxon>Roseobacteraceae</taxon>
        <taxon>Sulfitobacter</taxon>
    </lineage>
</organism>
<dbReference type="InterPro" id="IPR036737">
    <property type="entry name" value="OmpA-like_sf"/>
</dbReference>
<keyword evidence="5" id="KW-1133">Transmembrane helix</keyword>
<dbReference type="AlphaFoldDB" id="A0A6P0CHB9"/>
<dbReference type="Pfam" id="PF13677">
    <property type="entry name" value="MotB_plug"/>
    <property type="match status" value="1"/>
</dbReference>
<dbReference type="PANTHER" id="PTHR30329">
    <property type="entry name" value="STATOR ELEMENT OF FLAGELLAR MOTOR COMPLEX"/>
    <property type="match status" value="1"/>
</dbReference>
<feature type="compositionally biased region" description="Basic and acidic residues" evidence="8">
    <location>
        <begin position="114"/>
        <end position="146"/>
    </location>
</feature>
<reference evidence="10 11" key="1">
    <citation type="submission" date="2020-01" db="EMBL/GenBank/DDBJ databases">
        <title>Sulfitobacter sediminilitoris sp. nov., isolated from a tidal flat.</title>
        <authorList>
            <person name="Park S."/>
            <person name="Yoon J.-H."/>
        </authorList>
    </citation>
    <scope>NUCLEOTIDE SEQUENCE [LARGE SCALE GENOMIC DNA]</scope>
    <source>
        <strain evidence="10 11">JBTF-M27</strain>
    </source>
</reference>
<dbReference type="CDD" id="cd07185">
    <property type="entry name" value="OmpA_C-like"/>
    <property type="match status" value="1"/>
</dbReference>
<evidence type="ECO:0000256" key="7">
    <source>
        <dbReference type="PROSITE-ProRule" id="PRU00473"/>
    </source>
</evidence>
<evidence type="ECO:0000256" key="4">
    <source>
        <dbReference type="ARBA" id="ARBA00022692"/>
    </source>
</evidence>
<sequence>MAATTQPKIFKKIEVIEGGGHHGGGWKVAYADFMTAMMAFFLLMWILASSDEQKLRGIAEYFTNATLPGGSGVLDGATLGPPGTLTASSGSIVARGSQLGAMDDPSPTQWEVRDVTETSNPDEKVLGNKQGDHENPASADASEKIQKAGPDGDSGTASGQSAEIDIKAEHPIDDMKFKELQNDILQAMQQNPDLDPLVENVIFEQTPEGLHIQIIDQEGKPMFHSGRAEMAGATETLIGNLGKSLSQLPNRIILSGHTDAVPFANNDTYDNWDLSSDRANATRRVFEASGVDRNRIIRVSGMADTQLLKPENPEDPSNRRISIMVQYRTEDQADAPVQKADAEPHGKGTHDDHVSPSKQTGTDHTDPLLQETKHAADHTTPTPSPLDDQVFENLRNALR</sequence>
<dbReference type="Pfam" id="PF00691">
    <property type="entry name" value="OmpA"/>
    <property type="match status" value="1"/>
</dbReference>
<proteinExistence type="inferred from homology"/>
<dbReference type="InterPro" id="IPR006665">
    <property type="entry name" value="OmpA-like"/>
</dbReference>
<comment type="similarity">
    <text evidence="2">Belongs to the MotB family.</text>
</comment>
<evidence type="ECO:0000313" key="11">
    <source>
        <dbReference type="Proteomes" id="UP000468591"/>
    </source>
</evidence>
<evidence type="ECO:0000256" key="5">
    <source>
        <dbReference type="ARBA" id="ARBA00022989"/>
    </source>
</evidence>
<comment type="caution">
    <text evidence="10">The sequence shown here is derived from an EMBL/GenBank/DDBJ whole genome shotgun (WGS) entry which is preliminary data.</text>
</comment>
<dbReference type="SUPFAM" id="SSF103088">
    <property type="entry name" value="OmpA-like"/>
    <property type="match status" value="1"/>
</dbReference>
<evidence type="ECO:0000259" key="9">
    <source>
        <dbReference type="PROSITE" id="PS51123"/>
    </source>
</evidence>
<feature type="domain" description="OmpA-like" evidence="9">
    <location>
        <begin position="210"/>
        <end position="329"/>
    </location>
</feature>
<evidence type="ECO:0000256" key="6">
    <source>
        <dbReference type="ARBA" id="ARBA00023136"/>
    </source>
</evidence>
<dbReference type="GO" id="GO:0005886">
    <property type="term" value="C:plasma membrane"/>
    <property type="evidence" value="ECO:0007669"/>
    <property type="project" value="UniProtKB-SubCell"/>
</dbReference>
<feature type="compositionally biased region" description="Basic and acidic residues" evidence="8">
    <location>
        <begin position="340"/>
        <end position="377"/>
    </location>
</feature>
<evidence type="ECO:0000256" key="1">
    <source>
        <dbReference type="ARBA" id="ARBA00004162"/>
    </source>
</evidence>
<comment type="subcellular location">
    <subcellularLocation>
        <location evidence="1">Cell membrane</location>
        <topology evidence="1">Single-pass membrane protein</topology>
    </subcellularLocation>
</comment>
<dbReference type="InterPro" id="IPR025713">
    <property type="entry name" value="MotB-like_N_dom"/>
</dbReference>
<dbReference type="PROSITE" id="PS51123">
    <property type="entry name" value="OMPA_2"/>
    <property type="match status" value="1"/>
</dbReference>
<dbReference type="RefSeq" id="WP_164354773.1">
    <property type="nucleotide sequence ID" value="NZ_JAABNT010000010.1"/>
</dbReference>
<keyword evidence="6 7" id="KW-0472">Membrane</keyword>
<feature type="region of interest" description="Disordered" evidence="8">
    <location>
        <begin position="330"/>
        <end position="399"/>
    </location>
</feature>
<dbReference type="Proteomes" id="UP000468591">
    <property type="component" value="Unassembled WGS sequence"/>
</dbReference>
<dbReference type="EMBL" id="JAABNT010000010">
    <property type="protein sequence ID" value="NEK23854.1"/>
    <property type="molecule type" value="Genomic_DNA"/>
</dbReference>
<accession>A0A6P0CHB9</accession>
<name>A0A6P0CHB9_9RHOB</name>
<evidence type="ECO:0000256" key="8">
    <source>
        <dbReference type="SAM" id="MobiDB-lite"/>
    </source>
</evidence>
<protein>
    <submittedName>
        <fullName evidence="10">OmpA family protein</fullName>
    </submittedName>
</protein>
<dbReference type="PANTHER" id="PTHR30329:SF21">
    <property type="entry name" value="LIPOPROTEIN YIAD-RELATED"/>
    <property type="match status" value="1"/>
</dbReference>
<keyword evidence="3" id="KW-1003">Cell membrane</keyword>
<dbReference type="Gene3D" id="3.30.1330.60">
    <property type="entry name" value="OmpA-like domain"/>
    <property type="match status" value="1"/>
</dbReference>
<evidence type="ECO:0000256" key="2">
    <source>
        <dbReference type="ARBA" id="ARBA00008914"/>
    </source>
</evidence>
<feature type="region of interest" description="Disordered" evidence="8">
    <location>
        <begin position="114"/>
        <end position="160"/>
    </location>
</feature>
<keyword evidence="4" id="KW-0812">Transmembrane</keyword>
<evidence type="ECO:0000256" key="3">
    <source>
        <dbReference type="ARBA" id="ARBA00022475"/>
    </source>
</evidence>
<gene>
    <name evidence="10" type="ORF">GV827_15765</name>
</gene>